<dbReference type="AlphaFoldDB" id="A0A1M4SRR7"/>
<proteinExistence type="predicted"/>
<gene>
    <name evidence="1" type="ORF">SAMN05444008_101212</name>
</gene>
<organism evidence="1 2">
    <name type="scientific">Cnuella takakiae</name>
    <dbReference type="NCBI Taxonomy" id="1302690"/>
    <lineage>
        <taxon>Bacteria</taxon>
        <taxon>Pseudomonadati</taxon>
        <taxon>Bacteroidota</taxon>
        <taxon>Chitinophagia</taxon>
        <taxon>Chitinophagales</taxon>
        <taxon>Chitinophagaceae</taxon>
        <taxon>Cnuella</taxon>
    </lineage>
</organism>
<sequence>MVEVGGPSINPYVHRLYTYIQEAIKDLGSISANLSGSVIREVGLLPAIRNLLALNNPAVTFVSELEEMAYAVLQGKLQLGFTG</sequence>
<reference evidence="1 2" key="1">
    <citation type="submission" date="2016-11" db="EMBL/GenBank/DDBJ databases">
        <authorList>
            <person name="Jaros S."/>
            <person name="Januszkiewicz K."/>
            <person name="Wedrychowicz H."/>
        </authorList>
    </citation>
    <scope>NUCLEOTIDE SEQUENCE [LARGE SCALE GENOMIC DNA]</scope>
    <source>
        <strain evidence="1 2">DSM 26897</strain>
    </source>
</reference>
<evidence type="ECO:0000313" key="2">
    <source>
        <dbReference type="Proteomes" id="UP000184368"/>
    </source>
</evidence>
<dbReference type="STRING" id="1302690.BUE76_00620"/>
<dbReference type="RefSeq" id="WP_073039152.1">
    <property type="nucleotide sequence ID" value="NZ_FQUO01000001.1"/>
</dbReference>
<accession>A0A1M4SRR7</accession>
<keyword evidence="2" id="KW-1185">Reference proteome</keyword>
<dbReference type="Proteomes" id="UP000184368">
    <property type="component" value="Unassembled WGS sequence"/>
</dbReference>
<protein>
    <submittedName>
        <fullName evidence="1">Uncharacterized protein</fullName>
    </submittedName>
</protein>
<evidence type="ECO:0000313" key="1">
    <source>
        <dbReference type="EMBL" id="SHE34861.1"/>
    </source>
</evidence>
<name>A0A1M4SRR7_9BACT</name>
<dbReference type="EMBL" id="FQUO01000001">
    <property type="protein sequence ID" value="SHE34861.1"/>
    <property type="molecule type" value="Genomic_DNA"/>
</dbReference>